<evidence type="ECO:0000256" key="5">
    <source>
        <dbReference type="ARBA" id="ARBA00022741"/>
    </source>
</evidence>
<dbReference type="InterPro" id="IPR025302">
    <property type="entry name" value="DrrA1/2-like_C"/>
</dbReference>
<dbReference type="Pfam" id="PF00005">
    <property type="entry name" value="ABC_tran"/>
    <property type="match status" value="1"/>
</dbReference>
<sequence length="315" mass="35930">MEKTVKDSENNSTREDIIEVKNLRKTYKNVKAVDGIDLKVKKQEILAILGPNGAGKTTTVEMLEGLRKPTGGEIYYFGEHVKVVDEKIKERIGVQLQKSTFFKNLKVKEIITAFGGLYEKRLPTEMLIKKFSLDEKKNDYMKNLSGGQVQRVALACAVVNDPDIVFLDEPTTGLDPQARRNLWDEIKALKEEGKTVVLTTHYMEEAEALADYVYIIDHGNIIAKGTVEELINSLEKSSVVAFEMDQKDFDPKTLFKEEVKSVNGRYEVRTNDVEKSLAKLFQYTRDHQAHIANMRIRKPNLEDVFLSLTGRKLRE</sequence>
<organism evidence="10 11">
    <name type="scientific">Isachenkonia alkalipeptolytica</name>
    <dbReference type="NCBI Taxonomy" id="2565777"/>
    <lineage>
        <taxon>Bacteria</taxon>
        <taxon>Bacillati</taxon>
        <taxon>Bacillota</taxon>
        <taxon>Clostridia</taxon>
        <taxon>Eubacteriales</taxon>
        <taxon>Clostridiaceae</taxon>
        <taxon>Isachenkonia</taxon>
    </lineage>
</organism>
<keyword evidence="6 10" id="KW-0067">ATP-binding</keyword>
<proteinExistence type="inferred from homology"/>
<keyword evidence="3" id="KW-0813">Transport</keyword>
<dbReference type="GO" id="GO:0005886">
    <property type="term" value="C:plasma membrane"/>
    <property type="evidence" value="ECO:0007669"/>
    <property type="project" value="UniProtKB-SubCell"/>
</dbReference>
<dbReference type="SUPFAM" id="SSF52540">
    <property type="entry name" value="P-loop containing nucleoside triphosphate hydrolases"/>
    <property type="match status" value="1"/>
</dbReference>
<dbReference type="PANTHER" id="PTHR42711">
    <property type="entry name" value="ABC TRANSPORTER ATP-BINDING PROTEIN"/>
    <property type="match status" value="1"/>
</dbReference>
<feature type="domain" description="ABC transporter" evidence="9">
    <location>
        <begin position="18"/>
        <end position="243"/>
    </location>
</feature>
<evidence type="ECO:0000256" key="1">
    <source>
        <dbReference type="ARBA" id="ARBA00004236"/>
    </source>
</evidence>
<evidence type="ECO:0000313" key="10">
    <source>
        <dbReference type="EMBL" id="NBG87670.1"/>
    </source>
</evidence>
<evidence type="ECO:0000256" key="7">
    <source>
        <dbReference type="ARBA" id="ARBA00022967"/>
    </source>
</evidence>
<comment type="caution">
    <text evidence="10">The sequence shown here is derived from an EMBL/GenBank/DDBJ whole genome shotgun (WGS) entry which is preliminary data.</text>
</comment>
<reference evidence="10 11" key="1">
    <citation type="submission" date="2019-04" db="EMBL/GenBank/DDBJ databases">
        <title>Isachenkonia alkalipeptolytica gen. nov. sp. nov. a new anaerobic, alkiliphilic organothrophic bacterium capable to reduce synthesized ferrihydrite isolated from a soda lake.</title>
        <authorList>
            <person name="Toshchakov S.V."/>
            <person name="Zavarzina D.G."/>
            <person name="Zhilina T.N."/>
            <person name="Kostrikina N.A."/>
            <person name="Kublanov I.V."/>
        </authorList>
    </citation>
    <scope>NUCLEOTIDE SEQUENCE [LARGE SCALE GENOMIC DNA]</scope>
    <source>
        <strain evidence="10 11">Z-1701</strain>
    </source>
</reference>
<evidence type="ECO:0000256" key="6">
    <source>
        <dbReference type="ARBA" id="ARBA00022840"/>
    </source>
</evidence>
<keyword evidence="4" id="KW-1003">Cell membrane</keyword>
<dbReference type="InterPro" id="IPR050763">
    <property type="entry name" value="ABC_transporter_ATP-binding"/>
</dbReference>
<dbReference type="Proteomes" id="UP000449710">
    <property type="component" value="Unassembled WGS sequence"/>
</dbReference>
<evidence type="ECO:0000256" key="8">
    <source>
        <dbReference type="ARBA" id="ARBA00023136"/>
    </source>
</evidence>
<dbReference type="GO" id="GO:0005524">
    <property type="term" value="F:ATP binding"/>
    <property type="evidence" value="ECO:0007669"/>
    <property type="project" value="UniProtKB-KW"/>
</dbReference>
<dbReference type="InterPro" id="IPR003439">
    <property type="entry name" value="ABC_transporter-like_ATP-bd"/>
</dbReference>
<evidence type="ECO:0000256" key="3">
    <source>
        <dbReference type="ARBA" id="ARBA00022448"/>
    </source>
</evidence>
<dbReference type="Gene3D" id="3.40.50.300">
    <property type="entry name" value="P-loop containing nucleotide triphosphate hydrolases"/>
    <property type="match status" value="1"/>
</dbReference>
<dbReference type="SMART" id="SM00382">
    <property type="entry name" value="AAA"/>
    <property type="match status" value="1"/>
</dbReference>
<dbReference type="InterPro" id="IPR027417">
    <property type="entry name" value="P-loop_NTPase"/>
</dbReference>
<keyword evidence="7" id="KW-1278">Translocase</keyword>
<evidence type="ECO:0000256" key="2">
    <source>
        <dbReference type="ARBA" id="ARBA00005417"/>
    </source>
</evidence>
<accession>A0AA43XIX8</accession>
<comment type="similarity">
    <text evidence="2">Belongs to the ABC transporter superfamily.</text>
</comment>
<evidence type="ECO:0000313" key="11">
    <source>
        <dbReference type="Proteomes" id="UP000449710"/>
    </source>
</evidence>
<dbReference type="PANTHER" id="PTHR42711:SF5">
    <property type="entry name" value="ABC TRANSPORTER ATP-BINDING PROTEIN NATA"/>
    <property type="match status" value="1"/>
</dbReference>
<dbReference type="InterPro" id="IPR003593">
    <property type="entry name" value="AAA+_ATPase"/>
</dbReference>
<protein>
    <submittedName>
        <fullName evidence="10">ABC transporter ATP-binding protein</fullName>
    </submittedName>
</protein>
<dbReference type="RefSeq" id="WP_160719320.1">
    <property type="nucleotide sequence ID" value="NZ_SUMG01000003.1"/>
</dbReference>
<dbReference type="FunFam" id="3.40.50.300:FF:000589">
    <property type="entry name" value="ABC transporter, ATP-binding subunit"/>
    <property type="match status" value="1"/>
</dbReference>
<dbReference type="AlphaFoldDB" id="A0AA43XIX8"/>
<dbReference type="PROSITE" id="PS50893">
    <property type="entry name" value="ABC_TRANSPORTER_2"/>
    <property type="match status" value="1"/>
</dbReference>
<evidence type="ECO:0000259" key="9">
    <source>
        <dbReference type="PROSITE" id="PS50893"/>
    </source>
</evidence>
<name>A0AA43XIX8_9CLOT</name>
<gene>
    <name evidence="10" type="ORF">ISALK_04070</name>
</gene>
<evidence type="ECO:0000256" key="4">
    <source>
        <dbReference type="ARBA" id="ARBA00022475"/>
    </source>
</evidence>
<dbReference type="CDD" id="cd03230">
    <property type="entry name" value="ABC_DR_subfamily_A"/>
    <property type="match status" value="1"/>
</dbReference>
<dbReference type="Pfam" id="PF13732">
    <property type="entry name" value="DrrA1-3_C"/>
    <property type="match status" value="1"/>
</dbReference>
<keyword evidence="5" id="KW-0547">Nucleotide-binding</keyword>
<comment type="subcellular location">
    <subcellularLocation>
        <location evidence="1">Cell membrane</location>
    </subcellularLocation>
</comment>
<dbReference type="GO" id="GO:0016887">
    <property type="term" value="F:ATP hydrolysis activity"/>
    <property type="evidence" value="ECO:0007669"/>
    <property type="project" value="InterPro"/>
</dbReference>
<dbReference type="EMBL" id="SUMG01000003">
    <property type="protein sequence ID" value="NBG87670.1"/>
    <property type="molecule type" value="Genomic_DNA"/>
</dbReference>
<keyword evidence="11" id="KW-1185">Reference proteome</keyword>
<keyword evidence="8" id="KW-0472">Membrane</keyword>